<comment type="caution">
    <text evidence="10">The sequence shown here is derived from an EMBL/GenBank/DDBJ whole genome shotgun (WGS) entry which is preliminary data.</text>
</comment>
<keyword evidence="7 10" id="KW-0808">Transferase</keyword>
<comment type="similarity">
    <text evidence="2">Belongs to the methyltransferase superfamily. L-isoaspartyl/D-aspartyl protein methyltransferase family.</text>
</comment>
<dbReference type="GO" id="GO:0004719">
    <property type="term" value="F:protein-L-isoaspartate (D-aspartate) O-methyltransferase activity"/>
    <property type="evidence" value="ECO:0007669"/>
    <property type="project" value="UniProtKB-EC"/>
</dbReference>
<proteinExistence type="inferred from homology"/>
<name>A0ABW5X0M5_9STAP</name>
<reference evidence="11" key="1">
    <citation type="journal article" date="2019" name="Int. J. Syst. Evol. Microbiol.">
        <title>The Global Catalogue of Microorganisms (GCM) 10K type strain sequencing project: providing services to taxonomists for standard genome sequencing and annotation.</title>
        <authorList>
            <consortium name="The Broad Institute Genomics Platform"/>
            <consortium name="The Broad Institute Genome Sequencing Center for Infectious Disease"/>
            <person name="Wu L."/>
            <person name="Ma J."/>
        </authorList>
    </citation>
    <scope>NUCLEOTIDE SEQUENCE [LARGE SCALE GENOMIC DNA]</scope>
    <source>
        <strain evidence="11">KCTC 33575</strain>
    </source>
</reference>
<dbReference type="Pfam" id="PF01135">
    <property type="entry name" value="PCMT"/>
    <property type="match status" value="1"/>
</dbReference>
<dbReference type="InterPro" id="IPR000682">
    <property type="entry name" value="PCMT"/>
</dbReference>
<sequence>MKYSKSKIKSCFLNLDRKSFMDIHQESAYFDRAVPIGHGQTISQPSLVLSMTLYLDLEPDSKVLEIGTGSGFQTALLAELSRAVYTIERINALYIRAEERLTALGYSNIHFLHGDGHSGWQEHAPFDRIMVTAAGGEVPQALINHLAPGGRMIIPVGDTFHQELKLITKSRNGEVAHSFIEHVMFVEFKSGTE</sequence>
<keyword evidence="6 10" id="KW-0489">Methyltransferase</keyword>
<evidence type="ECO:0000256" key="7">
    <source>
        <dbReference type="ARBA" id="ARBA00022679"/>
    </source>
</evidence>
<evidence type="ECO:0000256" key="1">
    <source>
        <dbReference type="ARBA" id="ARBA00004496"/>
    </source>
</evidence>
<dbReference type="GO" id="GO:0032259">
    <property type="term" value="P:methylation"/>
    <property type="evidence" value="ECO:0007669"/>
    <property type="project" value="UniProtKB-KW"/>
</dbReference>
<comment type="subcellular location">
    <subcellularLocation>
        <location evidence="1">Cytoplasm</location>
    </subcellularLocation>
</comment>
<dbReference type="RefSeq" id="WP_377774503.1">
    <property type="nucleotide sequence ID" value="NZ_JBHUOQ010000004.1"/>
</dbReference>
<dbReference type="CDD" id="cd02440">
    <property type="entry name" value="AdoMet_MTases"/>
    <property type="match status" value="1"/>
</dbReference>
<keyword evidence="8" id="KW-0949">S-adenosyl-L-methionine</keyword>
<evidence type="ECO:0000256" key="5">
    <source>
        <dbReference type="ARBA" id="ARBA00022490"/>
    </source>
</evidence>
<gene>
    <name evidence="10" type="ORF">ACFSX4_10885</name>
</gene>
<dbReference type="SUPFAM" id="SSF53335">
    <property type="entry name" value="S-adenosyl-L-methionine-dependent methyltransferases"/>
    <property type="match status" value="1"/>
</dbReference>
<evidence type="ECO:0000256" key="8">
    <source>
        <dbReference type="ARBA" id="ARBA00022691"/>
    </source>
</evidence>
<keyword evidence="5" id="KW-0963">Cytoplasm</keyword>
<dbReference type="NCBIfam" id="NF001453">
    <property type="entry name" value="PRK00312.1"/>
    <property type="match status" value="1"/>
</dbReference>
<evidence type="ECO:0000313" key="11">
    <source>
        <dbReference type="Proteomes" id="UP001597519"/>
    </source>
</evidence>
<dbReference type="PANTHER" id="PTHR11579:SF0">
    <property type="entry name" value="PROTEIN-L-ISOASPARTATE(D-ASPARTATE) O-METHYLTRANSFERASE"/>
    <property type="match status" value="1"/>
</dbReference>
<evidence type="ECO:0000256" key="9">
    <source>
        <dbReference type="NCBIfam" id="TIGR00080"/>
    </source>
</evidence>
<evidence type="ECO:0000256" key="2">
    <source>
        <dbReference type="ARBA" id="ARBA00005369"/>
    </source>
</evidence>
<dbReference type="Gene3D" id="3.40.50.150">
    <property type="entry name" value="Vaccinia Virus protein VP39"/>
    <property type="match status" value="1"/>
</dbReference>
<dbReference type="Proteomes" id="UP001597519">
    <property type="component" value="Unassembled WGS sequence"/>
</dbReference>
<evidence type="ECO:0000256" key="3">
    <source>
        <dbReference type="ARBA" id="ARBA00011890"/>
    </source>
</evidence>
<dbReference type="EC" id="2.1.1.77" evidence="3 9"/>
<organism evidence="10 11">
    <name type="scientific">Corticicoccus populi</name>
    <dbReference type="NCBI Taxonomy" id="1812821"/>
    <lineage>
        <taxon>Bacteria</taxon>
        <taxon>Bacillati</taxon>
        <taxon>Bacillota</taxon>
        <taxon>Bacilli</taxon>
        <taxon>Bacillales</taxon>
        <taxon>Staphylococcaceae</taxon>
        <taxon>Corticicoccus</taxon>
    </lineage>
</organism>
<dbReference type="PANTHER" id="PTHR11579">
    <property type="entry name" value="PROTEIN-L-ISOASPARTATE O-METHYLTRANSFERASE"/>
    <property type="match status" value="1"/>
</dbReference>
<evidence type="ECO:0000313" key="10">
    <source>
        <dbReference type="EMBL" id="MFD2830968.1"/>
    </source>
</evidence>
<dbReference type="InterPro" id="IPR029063">
    <property type="entry name" value="SAM-dependent_MTases_sf"/>
</dbReference>
<keyword evidence="11" id="KW-1185">Reference proteome</keyword>
<dbReference type="PROSITE" id="PS01279">
    <property type="entry name" value="PCMT"/>
    <property type="match status" value="1"/>
</dbReference>
<accession>A0ABW5X0M5</accession>
<evidence type="ECO:0000256" key="6">
    <source>
        <dbReference type="ARBA" id="ARBA00022603"/>
    </source>
</evidence>
<dbReference type="NCBIfam" id="TIGR00080">
    <property type="entry name" value="pimt"/>
    <property type="match status" value="1"/>
</dbReference>
<evidence type="ECO:0000256" key="4">
    <source>
        <dbReference type="ARBA" id="ARBA00013346"/>
    </source>
</evidence>
<protein>
    <recommendedName>
        <fullName evidence="4 9">Protein-L-isoaspartate O-methyltransferase</fullName>
        <ecNumber evidence="3 9">2.1.1.77</ecNumber>
    </recommendedName>
</protein>
<dbReference type="EMBL" id="JBHUOQ010000004">
    <property type="protein sequence ID" value="MFD2830968.1"/>
    <property type="molecule type" value="Genomic_DNA"/>
</dbReference>